<reference evidence="9" key="2">
    <citation type="submission" date="2021-09" db="EMBL/GenBank/DDBJ databases">
        <authorList>
            <person name="Jia N."/>
            <person name="Wang J."/>
            <person name="Shi W."/>
            <person name="Du L."/>
            <person name="Sun Y."/>
            <person name="Zhan W."/>
            <person name="Jiang J."/>
            <person name="Wang Q."/>
            <person name="Zhang B."/>
            <person name="Ji P."/>
            <person name="Sakyi L.B."/>
            <person name="Cui X."/>
            <person name="Yuan T."/>
            <person name="Jiang B."/>
            <person name="Yang W."/>
            <person name="Lam T.T.-Y."/>
            <person name="Chang Q."/>
            <person name="Ding S."/>
            <person name="Wang X."/>
            <person name="Zhu J."/>
            <person name="Ruan X."/>
            <person name="Zhao L."/>
            <person name="Wei J."/>
            <person name="Que T."/>
            <person name="Du C."/>
            <person name="Cheng J."/>
            <person name="Dai P."/>
            <person name="Han X."/>
            <person name="Huang E."/>
            <person name="Gao Y."/>
            <person name="Liu J."/>
            <person name="Shao H."/>
            <person name="Ye R."/>
            <person name="Li L."/>
            <person name="Wei W."/>
            <person name="Wang X."/>
            <person name="Wang C."/>
            <person name="Huo Q."/>
            <person name="Li W."/>
            <person name="Guo W."/>
            <person name="Chen H."/>
            <person name="Chen S."/>
            <person name="Zhou L."/>
            <person name="Zhou L."/>
            <person name="Ni X."/>
            <person name="Tian J."/>
            <person name="Zhou Y."/>
            <person name="Sheng Y."/>
            <person name="Liu T."/>
            <person name="Pan Y."/>
            <person name="Xia L."/>
            <person name="Li J."/>
            <person name="Zhao F."/>
            <person name="Cao W."/>
        </authorList>
    </citation>
    <scope>NUCLEOTIDE SEQUENCE</scope>
    <source>
        <strain evidence="9">Rsan-2018</strain>
        <tissue evidence="9">Larvae</tissue>
    </source>
</reference>
<dbReference type="SUPFAM" id="SSF53850">
    <property type="entry name" value="Periplasmic binding protein-like II"/>
    <property type="match status" value="1"/>
</dbReference>
<reference evidence="9" key="1">
    <citation type="journal article" date="2020" name="Cell">
        <title>Large-Scale Comparative Analyses of Tick Genomes Elucidate Their Genetic Diversity and Vector Capacities.</title>
        <authorList>
            <consortium name="Tick Genome and Microbiome Consortium (TIGMIC)"/>
            <person name="Jia N."/>
            <person name="Wang J."/>
            <person name="Shi W."/>
            <person name="Du L."/>
            <person name="Sun Y."/>
            <person name="Zhan W."/>
            <person name="Jiang J.F."/>
            <person name="Wang Q."/>
            <person name="Zhang B."/>
            <person name="Ji P."/>
            <person name="Bell-Sakyi L."/>
            <person name="Cui X.M."/>
            <person name="Yuan T.T."/>
            <person name="Jiang B.G."/>
            <person name="Yang W.F."/>
            <person name="Lam T.T."/>
            <person name="Chang Q.C."/>
            <person name="Ding S.J."/>
            <person name="Wang X.J."/>
            <person name="Zhu J.G."/>
            <person name="Ruan X.D."/>
            <person name="Zhao L."/>
            <person name="Wei J.T."/>
            <person name="Ye R.Z."/>
            <person name="Que T.C."/>
            <person name="Du C.H."/>
            <person name="Zhou Y.H."/>
            <person name="Cheng J.X."/>
            <person name="Dai P.F."/>
            <person name="Guo W.B."/>
            <person name="Han X.H."/>
            <person name="Huang E.J."/>
            <person name="Li L.F."/>
            <person name="Wei W."/>
            <person name="Gao Y.C."/>
            <person name="Liu J.Z."/>
            <person name="Shao H.Z."/>
            <person name="Wang X."/>
            <person name="Wang C.C."/>
            <person name="Yang T.C."/>
            <person name="Huo Q.B."/>
            <person name="Li W."/>
            <person name="Chen H.Y."/>
            <person name="Chen S.E."/>
            <person name="Zhou L.G."/>
            <person name="Ni X.B."/>
            <person name="Tian J.H."/>
            <person name="Sheng Y."/>
            <person name="Liu T."/>
            <person name="Pan Y.S."/>
            <person name="Xia L.Y."/>
            <person name="Li J."/>
            <person name="Zhao F."/>
            <person name="Cao W.C."/>
        </authorList>
    </citation>
    <scope>NUCLEOTIDE SEQUENCE</scope>
    <source>
        <strain evidence="9">Rsan-2018</strain>
    </source>
</reference>
<evidence type="ECO:0000256" key="7">
    <source>
        <dbReference type="ARBA" id="ARBA00023180"/>
    </source>
</evidence>
<name>A0A9D4SVY0_RHISA</name>
<keyword evidence="7" id="KW-0325">Glycoprotein</keyword>
<dbReference type="PANTHER" id="PTHR42643:SF38">
    <property type="entry name" value="IONOTROPIC RECEPTOR 100A"/>
    <property type="match status" value="1"/>
</dbReference>
<dbReference type="VEuPathDB" id="VectorBase:RSAN_041865"/>
<dbReference type="PANTHER" id="PTHR42643">
    <property type="entry name" value="IONOTROPIC RECEPTOR 20A-RELATED"/>
    <property type="match status" value="1"/>
</dbReference>
<keyword evidence="3 8" id="KW-0812">Transmembrane</keyword>
<evidence type="ECO:0000313" key="9">
    <source>
        <dbReference type="EMBL" id="KAH7951445.1"/>
    </source>
</evidence>
<evidence type="ECO:0000313" key="10">
    <source>
        <dbReference type="Proteomes" id="UP000821837"/>
    </source>
</evidence>
<organism evidence="9 10">
    <name type="scientific">Rhipicephalus sanguineus</name>
    <name type="common">Brown dog tick</name>
    <name type="synonym">Ixodes sanguineus</name>
    <dbReference type="NCBI Taxonomy" id="34632"/>
    <lineage>
        <taxon>Eukaryota</taxon>
        <taxon>Metazoa</taxon>
        <taxon>Ecdysozoa</taxon>
        <taxon>Arthropoda</taxon>
        <taxon>Chelicerata</taxon>
        <taxon>Arachnida</taxon>
        <taxon>Acari</taxon>
        <taxon>Parasitiformes</taxon>
        <taxon>Ixodida</taxon>
        <taxon>Ixodoidea</taxon>
        <taxon>Ixodidae</taxon>
        <taxon>Rhipicephalinae</taxon>
        <taxon>Rhipicephalus</taxon>
        <taxon>Rhipicephalus</taxon>
    </lineage>
</organism>
<feature type="transmembrane region" description="Helical" evidence="8">
    <location>
        <begin position="226"/>
        <end position="245"/>
    </location>
</feature>
<gene>
    <name evidence="9" type="ORF">HPB52_009078</name>
</gene>
<keyword evidence="4 8" id="KW-1133">Transmembrane helix</keyword>
<evidence type="ECO:0000256" key="4">
    <source>
        <dbReference type="ARBA" id="ARBA00022989"/>
    </source>
</evidence>
<dbReference type="InterPro" id="IPR052192">
    <property type="entry name" value="Insect_Ionotropic_Sensory_Rcpt"/>
</dbReference>
<evidence type="ECO:0000256" key="3">
    <source>
        <dbReference type="ARBA" id="ARBA00022692"/>
    </source>
</evidence>
<evidence type="ECO:0008006" key="11">
    <source>
        <dbReference type="Google" id="ProtNLM"/>
    </source>
</evidence>
<keyword evidence="10" id="KW-1185">Reference proteome</keyword>
<feature type="transmembrane region" description="Helical" evidence="8">
    <location>
        <begin position="196"/>
        <end position="214"/>
    </location>
</feature>
<evidence type="ECO:0000256" key="2">
    <source>
        <dbReference type="ARBA" id="ARBA00022475"/>
    </source>
</evidence>
<dbReference type="EMBL" id="JABSTV010001251">
    <property type="protein sequence ID" value="KAH7951445.1"/>
    <property type="molecule type" value="Genomic_DNA"/>
</dbReference>
<protein>
    <recommendedName>
        <fullName evidence="11">Ionotropic receptor</fullName>
    </recommendedName>
</protein>
<keyword evidence="2" id="KW-1003">Cell membrane</keyword>
<dbReference type="GO" id="GO:0005886">
    <property type="term" value="C:plasma membrane"/>
    <property type="evidence" value="ECO:0007669"/>
    <property type="project" value="UniProtKB-SubCell"/>
</dbReference>
<evidence type="ECO:0000256" key="5">
    <source>
        <dbReference type="ARBA" id="ARBA00023136"/>
    </source>
</evidence>
<keyword evidence="6" id="KW-0675">Receptor</keyword>
<feature type="transmembrane region" description="Helical" evidence="8">
    <location>
        <begin position="260"/>
        <end position="280"/>
    </location>
</feature>
<comment type="subcellular location">
    <subcellularLocation>
        <location evidence="1">Cell membrane</location>
        <topology evidence="1">Multi-pass membrane protein</topology>
    </subcellularLocation>
</comment>
<dbReference type="AlphaFoldDB" id="A0A9D4SVY0"/>
<evidence type="ECO:0000256" key="1">
    <source>
        <dbReference type="ARBA" id="ARBA00004651"/>
    </source>
</evidence>
<dbReference type="VEuPathDB" id="VectorBase:RSAN_040709"/>
<keyword evidence="5 8" id="KW-0472">Membrane</keyword>
<accession>A0A9D4SVY0</accession>
<dbReference type="Proteomes" id="UP000821837">
    <property type="component" value="Chromosome 5"/>
</dbReference>
<evidence type="ECO:0000256" key="6">
    <source>
        <dbReference type="ARBA" id="ARBA00023170"/>
    </source>
</evidence>
<proteinExistence type="predicted"/>
<evidence type="ECO:0000256" key="8">
    <source>
        <dbReference type="SAM" id="Phobius"/>
    </source>
</evidence>
<dbReference type="Gene3D" id="1.10.287.70">
    <property type="match status" value="1"/>
</dbReference>
<comment type="caution">
    <text evidence="9">The sequence shown here is derived from an EMBL/GenBank/DDBJ whole genome shotgun (WGS) entry which is preliminary data.</text>
</comment>
<sequence length="416" mass="46713">MPPVSGLFTDSMMAQVAARRAVVLADHGSILLQVTGFCERRNVRTFVVASQPLESSPFGYVFSRSIDERFFRKLFDKYRRVMETGLMPKWLADSKGNWQRCIQTRNIAVDSISLDDTVPFFLLWGIIMATGNATPFRILFHHEADAGMSMMALTYERHSVVRFGPCIDTIDFSMLSSASPNQFDAFSYIRAFDAEVWIAVFACLICLSCLAALGEWKTALTRSRKYCSLLGSAYGHGWDLFGLLFAESSPRRYVLASQKLLMVAWLLTVVVLANSFGSLLKSKQAVSTFKPDVDSVDDLAARPYLTPVIPSGNYYETFARHSRSLAVKQVWERSRSRGAMPPVSGLFTDSMMAQVAARRAVVLADHGSILLQVTGFCERRNVRTFVVASQPLESSPFGYVFSRSIDERFFRKLFDK</sequence>